<dbReference type="STRING" id="573501.SAMN04487999_2457"/>
<keyword evidence="4" id="KW-1185">Reference proteome</keyword>
<sequence>MHIESPKKTIDKSPETIYNFLNDVNNYKKLMPDSISKFEILNEKRFLFALKGMPDIVLELKNSVPYNKVVLGAASDKLPFTLTANIKELTENSSEASFEFEGEFNAMMSMMIKGPITKFIQTLAENLQTI</sequence>
<evidence type="ECO:0000313" key="3">
    <source>
        <dbReference type="Proteomes" id="UP000184240"/>
    </source>
</evidence>
<dbReference type="Gene3D" id="3.30.530.20">
    <property type="match status" value="1"/>
</dbReference>
<name>A0A1M5YX66_9FLAO</name>
<proteinExistence type="predicted"/>
<organism evidence="2 3">
    <name type="scientific">Leeuwenhoekiella palythoae</name>
    <dbReference type="NCBI Taxonomy" id="573501"/>
    <lineage>
        <taxon>Bacteria</taxon>
        <taxon>Pseudomonadati</taxon>
        <taxon>Bacteroidota</taxon>
        <taxon>Flavobacteriia</taxon>
        <taxon>Flavobacteriales</taxon>
        <taxon>Flavobacteriaceae</taxon>
        <taxon>Leeuwenhoekiella</taxon>
    </lineage>
</organism>
<dbReference type="RefSeq" id="WP_072983447.1">
    <property type="nucleotide sequence ID" value="NZ_CAXPJH010000004.1"/>
</dbReference>
<accession>A0A1M5YX66</accession>
<reference evidence="1 4" key="3">
    <citation type="submission" date="2018-07" db="EMBL/GenBank/DDBJ databases">
        <title>Leeuwenhoekiella genomics.</title>
        <authorList>
            <person name="Tahon G."/>
            <person name="Willems A."/>
        </authorList>
    </citation>
    <scope>NUCLEOTIDE SEQUENCE [LARGE SCALE GENOMIC DNA]</scope>
    <source>
        <strain evidence="1 4">LMG 24856</strain>
    </source>
</reference>
<evidence type="ECO:0008006" key="5">
    <source>
        <dbReference type="Google" id="ProtNLM"/>
    </source>
</evidence>
<reference evidence="2" key="1">
    <citation type="submission" date="2016-11" db="EMBL/GenBank/DDBJ databases">
        <authorList>
            <person name="Jaros S."/>
            <person name="Januszkiewicz K."/>
            <person name="Wedrychowicz H."/>
        </authorList>
    </citation>
    <scope>NUCLEOTIDE SEQUENCE [LARGE SCALE GENOMIC DNA]</scope>
    <source>
        <strain evidence="2">DSM 19859</strain>
    </source>
</reference>
<reference evidence="3" key="2">
    <citation type="submission" date="2016-11" db="EMBL/GenBank/DDBJ databases">
        <authorList>
            <person name="Varghese N."/>
            <person name="Submissions S."/>
        </authorList>
    </citation>
    <scope>NUCLEOTIDE SEQUENCE [LARGE SCALE GENOMIC DNA]</scope>
    <source>
        <strain evidence="3">DSM 19859</strain>
    </source>
</reference>
<dbReference type="Proteomes" id="UP000290037">
    <property type="component" value="Unassembled WGS sequence"/>
</dbReference>
<protein>
    <recommendedName>
        <fullName evidence="5">Carbon monoxide dehydrogenase subunit G</fullName>
    </recommendedName>
</protein>
<dbReference type="EMBL" id="FQXT01000004">
    <property type="protein sequence ID" value="SHI16612.1"/>
    <property type="molecule type" value="Genomic_DNA"/>
</dbReference>
<dbReference type="Proteomes" id="UP000184240">
    <property type="component" value="Unassembled WGS sequence"/>
</dbReference>
<evidence type="ECO:0000313" key="2">
    <source>
        <dbReference type="EMBL" id="SHI16612.1"/>
    </source>
</evidence>
<evidence type="ECO:0000313" key="4">
    <source>
        <dbReference type="Proteomes" id="UP000290037"/>
    </source>
</evidence>
<dbReference type="AlphaFoldDB" id="A0A1M5YX66"/>
<dbReference type="InterPro" id="IPR023393">
    <property type="entry name" value="START-like_dom_sf"/>
</dbReference>
<dbReference type="OrthoDB" id="1011799at2"/>
<gene>
    <name evidence="1" type="ORF">DSM01_1733</name>
    <name evidence="2" type="ORF">SAMN04487999_2457</name>
</gene>
<dbReference type="SUPFAM" id="SSF55961">
    <property type="entry name" value="Bet v1-like"/>
    <property type="match status" value="1"/>
</dbReference>
<dbReference type="EMBL" id="QOVN01000003">
    <property type="protein sequence ID" value="RXG29631.1"/>
    <property type="molecule type" value="Genomic_DNA"/>
</dbReference>
<evidence type="ECO:0000313" key="1">
    <source>
        <dbReference type="EMBL" id="RXG29631.1"/>
    </source>
</evidence>